<dbReference type="RefSeq" id="WP_176153792.1">
    <property type="nucleotide sequence ID" value="NZ_BAABET010000002.1"/>
</dbReference>
<evidence type="ECO:0000313" key="2">
    <source>
        <dbReference type="Proteomes" id="UP001501115"/>
    </source>
</evidence>
<dbReference type="EMBL" id="BAABET010000002">
    <property type="protein sequence ID" value="GAA4297086.1"/>
    <property type="molecule type" value="Genomic_DNA"/>
</dbReference>
<name>A0ABP8F7R6_9ACTN</name>
<comment type="caution">
    <text evidence="1">The sequence shown here is derived from an EMBL/GenBank/DDBJ whole genome shotgun (WGS) entry which is preliminary data.</text>
</comment>
<gene>
    <name evidence="1" type="ORF">GCM10023086_11090</name>
</gene>
<protein>
    <recommendedName>
        <fullName evidence="3">PD-(D/E)XK motif protein</fullName>
    </recommendedName>
</protein>
<proteinExistence type="predicted"/>
<dbReference type="Pfam" id="PF14390">
    <property type="entry name" value="DUF4420"/>
    <property type="match status" value="1"/>
</dbReference>
<dbReference type="Proteomes" id="UP001501115">
    <property type="component" value="Unassembled WGS sequence"/>
</dbReference>
<evidence type="ECO:0000313" key="1">
    <source>
        <dbReference type="EMBL" id="GAA4297086.1"/>
    </source>
</evidence>
<reference evidence="2" key="1">
    <citation type="journal article" date="2019" name="Int. J. Syst. Evol. Microbiol.">
        <title>The Global Catalogue of Microorganisms (GCM) 10K type strain sequencing project: providing services to taxonomists for standard genome sequencing and annotation.</title>
        <authorList>
            <consortium name="The Broad Institute Genomics Platform"/>
            <consortium name="The Broad Institute Genome Sequencing Center for Infectious Disease"/>
            <person name="Wu L."/>
            <person name="Ma J."/>
        </authorList>
    </citation>
    <scope>NUCLEOTIDE SEQUENCE [LARGE SCALE GENOMIC DNA]</scope>
    <source>
        <strain evidence="2">JCM 31290</strain>
    </source>
</reference>
<accession>A0ABP8F7R6</accession>
<sequence>MNAAELEDLWSQIPAAPAPGLLSAEKLPADGVWAAVDAEGHCHLLLNVPPGTQTPSTITKGLQVRVGEHQVAGQPVSDYLDVACLDAGTVTTFAAVAADIIHAAGPLQAADRAATVGDVLERWKWFWEVDASRLTGNDALALFAELWFLVRWTGVTPTHIDAWTASEGSRHDFQWSHASVEVKSTARSGDAGSVHTIRSLDQLAPPETGELYLFSLRVVRDQLANNTLPKLVDRVSADLEGHPAARERFLQKVGLRGYSPVHRKAHEIPYRIVEESLYRVSDAFPRLTRQSFPAGLPDGVVRVSYDLDLAACSHWLITSNPIDWQAL</sequence>
<dbReference type="InterPro" id="IPR025534">
    <property type="entry name" value="DUF4420"/>
</dbReference>
<keyword evidence="2" id="KW-1185">Reference proteome</keyword>
<organism evidence="1 2">
    <name type="scientific">Streptomyces venetus</name>
    <dbReference type="NCBI Taxonomy" id="1701086"/>
    <lineage>
        <taxon>Bacteria</taxon>
        <taxon>Bacillati</taxon>
        <taxon>Actinomycetota</taxon>
        <taxon>Actinomycetes</taxon>
        <taxon>Kitasatosporales</taxon>
        <taxon>Streptomycetaceae</taxon>
        <taxon>Streptomyces</taxon>
    </lineage>
</organism>
<evidence type="ECO:0008006" key="3">
    <source>
        <dbReference type="Google" id="ProtNLM"/>
    </source>
</evidence>